<dbReference type="GO" id="GO:0000184">
    <property type="term" value="P:nuclear-transcribed mRNA catabolic process, nonsense-mediated decay"/>
    <property type="evidence" value="ECO:0007669"/>
    <property type="project" value="TreeGrafter"/>
</dbReference>
<evidence type="ECO:0008006" key="4">
    <source>
        <dbReference type="Google" id="ProtNLM"/>
    </source>
</evidence>
<feature type="compositionally biased region" description="Low complexity" evidence="1">
    <location>
        <begin position="133"/>
        <end position="156"/>
    </location>
</feature>
<feature type="compositionally biased region" description="Polar residues" evidence="1">
    <location>
        <begin position="26"/>
        <end position="47"/>
    </location>
</feature>
<dbReference type="EMBL" id="LGRN01000978">
    <property type="protein sequence ID" value="OJD10022.1"/>
    <property type="molecule type" value="Genomic_DNA"/>
</dbReference>
<gene>
    <name evidence="2" type="ORF">AJ78_08796</name>
</gene>
<feature type="compositionally biased region" description="Basic and acidic residues" evidence="1">
    <location>
        <begin position="48"/>
        <end position="67"/>
    </location>
</feature>
<dbReference type="OrthoDB" id="4180531at2759"/>
<dbReference type="GO" id="GO:0070034">
    <property type="term" value="F:telomerase RNA binding"/>
    <property type="evidence" value="ECO:0007669"/>
    <property type="project" value="TreeGrafter"/>
</dbReference>
<dbReference type="PANTHER" id="PTHR15696:SF0">
    <property type="entry name" value="TELOMERASE-BINDING PROTEIN EST1A"/>
    <property type="match status" value="1"/>
</dbReference>
<dbReference type="PANTHER" id="PTHR15696">
    <property type="entry name" value="SMG-7 SUPPRESSOR WITH MORPHOLOGICAL EFFECT ON GENITALIA PROTEIN 7"/>
    <property type="match status" value="1"/>
</dbReference>
<dbReference type="AlphaFoldDB" id="A0A1J9P1E9"/>
<evidence type="ECO:0000313" key="3">
    <source>
        <dbReference type="Proteomes" id="UP000182235"/>
    </source>
</evidence>
<name>A0A1J9P1E9_9EURO</name>
<feature type="region of interest" description="Disordered" evidence="1">
    <location>
        <begin position="1"/>
        <end position="67"/>
    </location>
</feature>
<dbReference type="SUPFAM" id="SSF48452">
    <property type="entry name" value="TPR-like"/>
    <property type="match status" value="1"/>
</dbReference>
<evidence type="ECO:0000256" key="1">
    <source>
        <dbReference type="SAM" id="MobiDB-lite"/>
    </source>
</evidence>
<dbReference type="InterPro" id="IPR045153">
    <property type="entry name" value="Est1/Ebs1-like"/>
</dbReference>
<protein>
    <recommendedName>
        <fullName evidence="4">DNA/RNA-binding domain-containing protein</fullName>
    </recommendedName>
</protein>
<dbReference type="Gene3D" id="1.25.40.10">
    <property type="entry name" value="Tetratricopeptide repeat domain"/>
    <property type="match status" value="1"/>
</dbReference>
<keyword evidence="3" id="KW-1185">Reference proteome</keyword>
<dbReference type="GO" id="GO:0005697">
    <property type="term" value="C:telomerase holoenzyme complex"/>
    <property type="evidence" value="ECO:0007669"/>
    <property type="project" value="TreeGrafter"/>
</dbReference>
<dbReference type="InterPro" id="IPR011990">
    <property type="entry name" value="TPR-like_helical_dom_sf"/>
</dbReference>
<proteinExistence type="predicted"/>
<organism evidence="2 3">
    <name type="scientific">Emergomyces pasteurianus Ep9510</name>
    <dbReference type="NCBI Taxonomy" id="1447872"/>
    <lineage>
        <taxon>Eukaryota</taxon>
        <taxon>Fungi</taxon>
        <taxon>Dikarya</taxon>
        <taxon>Ascomycota</taxon>
        <taxon>Pezizomycotina</taxon>
        <taxon>Eurotiomycetes</taxon>
        <taxon>Eurotiomycetidae</taxon>
        <taxon>Onygenales</taxon>
        <taxon>Ajellomycetaceae</taxon>
        <taxon>Emergomyces</taxon>
    </lineage>
</organism>
<comment type="caution">
    <text evidence="2">The sequence shown here is derived from an EMBL/GenBank/DDBJ whole genome shotgun (WGS) entry which is preliminary data.</text>
</comment>
<sequence length="651" mass="73690">MDKQPPGESHSNQAKAGGIKKRATKSTRTPAVNQNVTLRPRASTSNSRAEEEPMRSKLNPVHDEHVLNQRRLNNLNLCSVPDLAALSTPPGIGTSPGKSKKRPAASAERGRKLTRYSCGNDSPEKEPDNGSLQQSFSPQSQHNNQNSAPSQPQNNSAMLNFDPPLESASRIRPLQSKPTPSDRPAPAPQLSITPRKHLFPPGEWNPVHQAISAELLELLQMKAVTRANNNDAKPPPVTPMVREPIIRQLTHPELVKEVRGIHYSLVVIELLCQEEDSKVKCLQKLTNTQYAYLIKCHRALLCEHHDLYLSSQHPIACAEVLGLAAKHQVPSRVWAVAILPLLEIMRSRLPDSLEHMIEFIHHAFNMLVLILETVPRFKSVWLQCLGDISRYRMAIEVESEDERRVWSEIARYWYNKGIDENHGAGRLHHHLGILAMPNMGQQLFLFSKSLMSLEPFFYSRTGLERVFDMALDWINPADISLEDTRTLASWYVSAHAMLMRGGSIKKFIQCTKEYLNELTIEVNRLGIKFRETAICLANPNFAAMFQYGDKDGIIMKAFINAQKQSLEARFLHAEQYWAKSSTETSEFTLHDNIPTDDTPMTTPLQKLSYSTYFTFHTLSFVLEQRRNMHAIPHIHISLAFIWSLALVPESM</sequence>
<dbReference type="VEuPathDB" id="FungiDB:AJ78_08796"/>
<reference evidence="2 3" key="1">
    <citation type="submission" date="2015-07" db="EMBL/GenBank/DDBJ databases">
        <title>Emmonsia species relationships and genome sequence.</title>
        <authorList>
            <consortium name="The Broad Institute Genomics Platform"/>
            <person name="Cuomo C.A."/>
            <person name="Munoz J.F."/>
            <person name="Imamovic A."/>
            <person name="Priest M.E."/>
            <person name="Young S."/>
            <person name="Clay O.K."/>
            <person name="McEwen J.G."/>
        </authorList>
    </citation>
    <scope>NUCLEOTIDE SEQUENCE [LARGE SCALE GENOMIC DNA]</scope>
    <source>
        <strain evidence="2 3">UAMH 9510</strain>
    </source>
</reference>
<dbReference type="GO" id="GO:0042162">
    <property type="term" value="F:telomeric DNA binding"/>
    <property type="evidence" value="ECO:0007669"/>
    <property type="project" value="TreeGrafter"/>
</dbReference>
<accession>A0A1J9P1E9</accession>
<feature type="non-terminal residue" evidence="2">
    <location>
        <position position="651"/>
    </location>
</feature>
<feature type="region of interest" description="Disordered" evidence="1">
    <location>
        <begin position="82"/>
        <end position="203"/>
    </location>
</feature>
<dbReference type="Proteomes" id="UP000182235">
    <property type="component" value="Unassembled WGS sequence"/>
</dbReference>
<evidence type="ECO:0000313" key="2">
    <source>
        <dbReference type="EMBL" id="OJD10022.1"/>
    </source>
</evidence>